<dbReference type="OrthoDB" id="5366485at2759"/>
<protein>
    <submittedName>
        <fullName evidence="2">Uncharacterized protein</fullName>
    </submittedName>
</protein>
<dbReference type="Pfam" id="PF23151">
    <property type="entry name" value="NuiA_2"/>
    <property type="match status" value="1"/>
</dbReference>
<accession>A0A6A6U8L1</accession>
<reference evidence="2" key="1">
    <citation type="journal article" date="2020" name="Stud. Mycol.">
        <title>101 Dothideomycetes genomes: a test case for predicting lifestyles and emergence of pathogens.</title>
        <authorList>
            <person name="Haridas S."/>
            <person name="Albert R."/>
            <person name="Binder M."/>
            <person name="Bloem J."/>
            <person name="Labutti K."/>
            <person name="Salamov A."/>
            <person name="Andreopoulos B."/>
            <person name="Baker S."/>
            <person name="Barry K."/>
            <person name="Bills G."/>
            <person name="Bluhm B."/>
            <person name="Cannon C."/>
            <person name="Castanera R."/>
            <person name="Culley D."/>
            <person name="Daum C."/>
            <person name="Ezra D."/>
            <person name="Gonzalez J."/>
            <person name="Henrissat B."/>
            <person name="Kuo A."/>
            <person name="Liang C."/>
            <person name="Lipzen A."/>
            <person name="Lutzoni F."/>
            <person name="Magnuson J."/>
            <person name="Mondo S."/>
            <person name="Nolan M."/>
            <person name="Ohm R."/>
            <person name="Pangilinan J."/>
            <person name="Park H.-J."/>
            <person name="Ramirez L."/>
            <person name="Alfaro M."/>
            <person name="Sun H."/>
            <person name="Tritt A."/>
            <person name="Yoshinaga Y."/>
            <person name="Zwiers L.-H."/>
            <person name="Turgeon B."/>
            <person name="Goodwin S."/>
            <person name="Spatafora J."/>
            <person name="Crous P."/>
            <person name="Grigoriev I."/>
        </authorList>
    </citation>
    <scope>NUCLEOTIDE SEQUENCE</scope>
    <source>
        <strain evidence="2">CBS 115976</strain>
    </source>
</reference>
<name>A0A6A6U8L1_9PEZI</name>
<feature type="compositionally biased region" description="Low complexity" evidence="1">
    <location>
        <begin position="20"/>
        <end position="30"/>
    </location>
</feature>
<evidence type="ECO:0000313" key="2">
    <source>
        <dbReference type="EMBL" id="KAF2668310.1"/>
    </source>
</evidence>
<sequence length="150" mass="16459">MSDQDYESFLDKANQDTGASKDQAQSKSKSVGIKSVDTDVPVELEKVDEIYVSDADEPFEPLSLKYKGDGLPSADEFGKLVGETVESIKQKDFDPRGQYKKVIDAVKKAGDGDVSFFRAELDSTRVQYLIVSLDSKNNKLVGLKALAIES</sequence>
<evidence type="ECO:0000256" key="1">
    <source>
        <dbReference type="SAM" id="MobiDB-lite"/>
    </source>
</evidence>
<organism evidence="2 3">
    <name type="scientific">Microthyrium microscopicum</name>
    <dbReference type="NCBI Taxonomy" id="703497"/>
    <lineage>
        <taxon>Eukaryota</taxon>
        <taxon>Fungi</taxon>
        <taxon>Dikarya</taxon>
        <taxon>Ascomycota</taxon>
        <taxon>Pezizomycotina</taxon>
        <taxon>Dothideomycetes</taxon>
        <taxon>Dothideomycetes incertae sedis</taxon>
        <taxon>Microthyriales</taxon>
        <taxon>Microthyriaceae</taxon>
        <taxon>Microthyrium</taxon>
    </lineage>
</organism>
<keyword evidence="3" id="KW-1185">Reference proteome</keyword>
<proteinExistence type="predicted"/>
<dbReference type="AlphaFoldDB" id="A0A6A6U8L1"/>
<dbReference type="Proteomes" id="UP000799302">
    <property type="component" value="Unassembled WGS sequence"/>
</dbReference>
<dbReference type="PANTHER" id="PTHR42093:SF1">
    <property type="match status" value="1"/>
</dbReference>
<dbReference type="InterPro" id="IPR056539">
    <property type="entry name" value="NuiA-like"/>
</dbReference>
<evidence type="ECO:0000313" key="3">
    <source>
        <dbReference type="Proteomes" id="UP000799302"/>
    </source>
</evidence>
<dbReference type="PANTHER" id="PTHR42093">
    <property type="match status" value="1"/>
</dbReference>
<gene>
    <name evidence="2" type="ORF">BT63DRAFT_425634</name>
</gene>
<dbReference type="EMBL" id="MU004236">
    <property type="protein sequence ID" value="KAF2668310.1"/>
    <property type="molecule type" value="Genomic_DNA"/>
</dbReference>
<feature type="region of interest" description="Disordered" evidence="1">
    <location>
        <begin position="1"/>
        <end position="32"/>
    </location>
</feature>